<gene>
    <name evidence="1" type="ORF">DSM25559_4853</name>
</gene>
<proteinExistence type="predicted"/>
<sequence>MGTRHDSIGIKQVIPYEWMRKVASLVLAGLPPKEIRQELHAALILEGKQVQSGERSAWTRTFLVNNLMAIWSSPDSELSAFREIALDLLRAYPDQAVVIHWAMISATYPFWFNTARQTGRLLNLQTQVTQTQIVGRLKEQYGDRQTVSRYARFVIRSFVDWHALTDGTTTGRYEKTNGLTIADHEVAVLLLHAALLASPEAKAPLRVLLSSPAFFPFHLTPIRGETFLDRAGNLKLVRYGLDDELLMITR</sequence>
<dbReference type="STRING" id="1907666.DSM25559_4853"/>
<evidence type="ECO:0000313" key="1">
    <source>
        <dbReference type="EMBL" id="SCX35208.1"/>
    </source>
</evidence>
<name>A0A1R3U274_9HYPH</name>
<evidence type="ECO:0008006" key="3">
    <source>
        <dbReference type="Google" id="ProtNLM"/>
    </source>
</evidence>
<dbReference type="Proteomes" id="UP000187891">
    <property type="component" value="Unassembled WGS sequence"/>
</dbReference>
<dbReference type="EMBL" id="FMUE01000019">
    <property type="protein sequence ID" value="SCX35208.1"/>
    <property type="molecule type" value="Genomic_DNA"/>
</dbReference>
<reference evidence="2" key="1">
    <citation type="submission" date="2016-10" db="EMBL/GenBank/DDBJ databases">
        <authorList>
            <person name="Wibberg D."/>
        </authorList>
    </citation>
    <scope>NUCLEOTIDE SEQUENCE [LARGE SCALE GENOMIC DNA]</scope>
</reference>
<dbReference type="AlphaFoldDB" id="A0A1R3U274"/>
<dbReference type="RefSeq" id="WP_077122813.1">
    <property type="nucleotide sequence ID" value="NZ_FMUE01000019.1"/>
</dbReference>
<protein>
    <recommendedName>
        <fullName evidence="3">DUF1819 domain-containing protein</fullName>
    </recommendedName>
</protein>
<evidence type="ECO:0000313" key="2">
    <source>
        <dbReference type="Proteomes" id="UP000187891"/>
    </source>
</evidence>
<organism evidence="1 2">
    <name type="scientific">Agrobacterium rosae</name>
    <dbReference type="NCBI Taxonomy" id="1972867"/>
    <lineage>
        <taxon>Bacteria</taxon>
        <taxon>Pseudomonadati</taxon>
        <taxon>Pseudomonadota</taxon>
        <taxon>Alphaproteobacteria</taxon>
        <taxon>Hyphomicrobiales</taxon>
        <taxon>Rhizobiaceae</taxon>
        <taxon>Rhizobium/Agrobacterium group</taxon>
        <taxon>Agrobacterium</taxon>
    </lineage>
</organism>
<accession>A0A1R3U274</accession>